<comment type="caution">
    <text evidence="1">The sequence shown here is derived from an EMBL/GenBank/DDBJ whole genome shotgun (WGS) entry which is preliminary data.</text>
</comment>
<evidence type="ECO:0000313" key="2">
    <source>
        <dbReference type="Proteomes" id="UP001482513"/>
    </source>
</evidence>
<sequence length="515" mass="56933">MSLTEQMLSGLAGHPLAGLQRADDLWLRYRTGNLSKPQVIHQAETPLESVEWDVVICGGTLGVLVGTGLAQRGWRVALLERGQLQGREQEWNISRRELTALIDLGLLTTAELEEVIASEYNPARIQFGDGEPLWVEDVLNVGVDPKGLLERLKAKFLAAGGQLFEHTAFDSAQVHPNGVEVKAGQPFTTRLLIDAMGHFSPLVQQARGTAKPDAVCLVVGTCAQGYSQNDTGDLLASFTPLRHQCQYFWEAFPARDGRTTYMFTYMDADPRRLSLMDFFEEYWTLLPEYQGVSLEDLRVQRALFGFFPCYKESPLRYPWGRTLAVGDSSGSQSPLSFGGFGAMIRHLERLVTGIDEALGCDRLSSTALGALQPYQPNLSVTWLFQKSMSVGVDQTLSEQHINTMLTAIFAAMAELGEPTLKPFLQDVVQFPALAKTLAVTSIKYPALVAKIIPQVGLGALVSWLGHYSSLAGYSALEPLVRALSPVIESLPPVPRYYSHRWRDRLFYGSGKDYDV</sequence>
<dbReference type="PANTHER" id="PTHR32098:SF5">
    <property type="entry name" value="LYCOPENE BETA_EPSILON CYCLASE PROTEIN"/>
    <property type="match status" value="1"/>
</dbReference>
<dbReference type="Proteomes" id="UP001482513">
    <property type="component" value="Unassembled WGS sequence"/>
</dbReference>
<name>A0ABV0K4N3_9CYAN</name>
<dbReference type="Gene3D" id="3.50.50.60">
    <property type="entry name" value="FAD/NAD(P)-binding domain"/>
    <property type="match status" value="1"/>
</dbReference>
<organism evidence="1 2">
    <name type="scientific">Leptolyngbya subtilissima DQ-A4</name>
    <dbReference type="NCBI Taxonomy" id="2933933"/>
    <lineage>
        <taxon>Bacteria</taxon>
        <taxon>Bacillati</taxon>
        <taxon>Cyanobacteriota</taxon>
        <taxon>Cyanophyceae</taxon>
        <taxon>Leptolyngbyales</taxon>
        <taxon>Leptolyngbyaceae</taxon>
        <taxon>Leptolyngbya group</taxon>
        <taxon>Leptolyngbya</taxon>
    </lineage>
</organism>
<dbReference type="InterPro" id="IPR036188">
    <property type="entry name" value="FAD/NAD-bd_sf"/>
</dbReference>
<protein>
    <submittedName>
        <fullName evidence="1">FAD-binding oxidoreductase</fullName>
    </submittedName>
</protein>
<dbReference type="EMBL" id="JAMPKX010000005">
    <property type="protein sequence ID" value="MEP0947730.1"/>
    <property type="molecule type" value="Genomic_DNA"/>
</dbReference>
<evidence type="ECO:0000313" key="1">
    <source>
        <dbReference type="EMBL" id="MEP0947730.1"/>
    </source>
</evidence>
<keyword evidence="2" id="KW-1185">Reference proteome</keyword>
<proteinExistence type="predicted"/>
<dbReference type="SUPFAM" id="SSF51905">
    <property type="entry name" value="FAD/NAD(P)-binding domain"/>
    <property type="match status" value="1"/>
</dbReference>
<dbReference type="RefSeq" id="WP_190700075.1">
    <property type="nucleotide sequence ID" value="NZ_JAMPKX010000005.1"/>
</dbReference>
<dbReference type="PANTHER" id="PTHR32098">
    <property type="entry name" value="LYCOPENE BETA/EPSILON CYCLASE PROTEIN"/>
    <property type="match status" value="1"/>
</dbReference>
<reference evidence="1 2" key="1">
    <citation type="submission" date="2022-04" db="EMBL/GenBank/DDBJ databases">
        <title>Positive selection, recombination, and allopatry shape intraspecific diversity of widespread and dominant cyanobacteria.</title>
        <authorList>
            <person name="Wei J."/>
            <person name="Shu W."/>
            <person name="Hu C."/>
        </authorList>
    </citation>
    <scope>NUCLEOTIDE SEQUENCE [LARGE SCALE GENOMIC DNA]</scope>
    <source>
        <strain evidence="1 2">DQ-A4</strain>
    </source>
</reference>
<gene>
    <name evidence="1" type="ORF">NC992_12680</name>
</gene>
<accession>A0ABV0K4N3</accession>